<comment type="cofactor">
    <cofactor evidence="7">
        <name>Zn(2+)</name>
        <dbReference type="ChEBI" id="CHEBI:29105"/>
    </cofactor>
    <text evidence="7">Binds 1 zinc ion per subunit.</text>
</comment>
<keyword evidence="5 7" id="KW-0067">ATP-binding</keyword>
<comment type="function">
    <text evidence="7">Catalyzes the tRNA-independent activation of glutamate in presence of ATP and the subsequent transfer of glutamate onto a tRNA(Asp). Glutamate is transferred on the 2-amino-5-(4,5-dihydroxy-2-cyclopenten-1-yl) moiety of the queuosine in the wobble position of the QUC anticodon.</text>
</comment>
<dbReference type="HAMAP" id="MF_01428">
    <property type="entry name" value="Glu_Q_tRNA_synth"/>
    <property type="match status" value="1"/>
</dbReference>
<protein>
    <recommendedName>
        <fullName evidence="7">Glutamyl-Q tRNA(Asp) synthetase</fullName>
        <shortName evidence="7">Glu-Q-RSs</shortName>
        <ecNumber evidence="7">6.1.1.-</ecNumber>
    </recommendedName>
</protein>
<evidence type="ECO:0000256" key="2">
    <source>
        <dbReference type="ARBA" id="ARBA00022723"/>
    </source>
</evidence>
<feature type="short sequence motif" description="'KMSKS' region" evidence="7">
    <location>
        <begin position="249"/>
        <end position="253"/>
    </location>
</feature>
<keyword evidence="6 7" id="KW-0030">Aminoacyl-tRNA synthetase</keyword>
<dbReference type="PANTHER" id="PTHR43311">
    <property type="entry name" value="GLUTAMATE--TRNA LIGASE"/>
    <property type="match status" value="1"/>
</dbReference>
<keyword evidence="4 7" id="KW-0862">Zinc</keyword>
<feature type="binding site" evidence="7">
    <location>
        <position position="113"/>
    </location>
    <ligand>
        <name>Zn(2+)</name>
        <dbReference type="ChEBI" id="CHEBI:29105"/>
    </ligand>
</feature>
<dbReference type="GO" id="GO:0016874">
    <property type="term" value="F:ligase activity"/>
    <property type="evidence" value="ECO:0007669"/>
    <property type="project" value="UniProtKB-KW"/>
</dbReference>
<dbReference type="PRINTS" id="PR00987">
    <property type="entry name" value="TRNASYNTHGLU"/>
</dbReference>
<dbReference type="InterPro" id="IPR020058">
    <property type="entry name" value="Glu/Gln-tRNA-synth_Ib_cat-dom"/>
</dbReference>
<dbReference type="InterPro" id="IPR014729">
    <property type="entry name" value="Rossmann-like_a/b/a_fold"/>
</dbReference>
<keyword evidence="2 7" id="KW-0479">Metal-binding</keyword>
<organism evidence="11 12">
    <name type="scientific">Nocardia jiangsuensis</name>
    <dbReference type="NCBI Taxonomy" id="1691563"/>
    <lineage>
        <taxon>Bacteria</taxon>
        <taxon>Bacillati</taxon>
        <taxon>Actinomycetota</taxon>
        <taxon>Actinomycetes</taxon>
        <taxon>Mycobacteriales</taxon>
        <taxon>Nocardiaceae</taxon>
        <taxon>Nocardia</taxon>
    </lineage>
</organism>
<evidence type="ECO:0000256" key="5">
    <source>
        <dbReference type="ARBA" id="ARBA00022840"/>
    </source>
</evidence>
<keyword evidence="12" id="KW-1185">Reference proteome</keyword>
<dbReference type="Proteomes" id="UP001595696">
    <property type="component" value="Unassembled WGS sequence"/>
</dbReference>
<feature type="short sequence motif" description="'HIGH' region" evidence="7">
    <location>
        <begin position="24"/>
        <end position="34"/>
    </location>
</feature>
<dbReference type="NCBIfam" id="TIGR03838">
    <property type="entry name" value="queuosine_YadB"/>
    <property type="match status" value="1"/>
</dbReference>
<dbReference type="NCBIfam" id="NF004314">
    <property type="entry name" value="PRK05710.1-3"/>
    <property type="match status" value="1"/>
</dbReference>
<feature type="binding site" evidence="7">
    <location>
        <position position="136"/>
    </location>
    <ligand>
        <name>Zn(2+)</name>
        <dbReference type="ChEBI" id="CHEBI:29105"/>
    </ligand>
</feature>
<feature type="binding site" evidence="7">
    <location>
        <position position="111"/>
    </location>
    <ligand>
        <name>Zn(2+)</name>
        <dbReference type="ChEBI" id="CHEBI:29105"/>
    </ligand>
</feature>
<feature type="region of interest" description="Disordered" evidence="9">
    <location>
        <begin position="1"/>
        <end position="25"/>
    </location>
</feature>
<feature type="binding site" evidence="7">
    <location>
        <position position="57"/>
    </location>
    <ligand>
        <name>L-glutamate</name>
        <dbReference type="ChEBI" id="CHEBI:29985"/>
    </ligand>
</feature>
<sequence>MDAPEPDTALPANSPEPGAGRYAPSPSGDLHLGNLRTAVLAWLFARSTGRRFLLRMEDLDRVRPGAAERQLADLRAIGLDWDGEVIRQSARLPHYRAAVARLTAAGRTYECFCTRREIQQAATAPHAPQGAYPGTCRALTPDQRAEFLAAGRPAAIRLRAEVAEFEIADELHGRYRGAVDDVVLLRGDGVPAYNLAVVLDDAAQGIDQVVRGDDLLSSAPRQAYLATLLGFPVPRYAHVPLVLNAAGQRLAKRDGAVTLADRRALGDSAERVFALLAGSLGLAGRTPAAVLARFDPARLPRDPWTLDPNRLSPAKECP</sequence>
<proteinExistence type="inferred from homology"/>
<dbReference type="Pfam" id="PF00749">
    <property type="entry name" value="tRNA-synt_1c"/>
    <property type="match status" value="1"/>
</dbReference>
<evidence type="ECO:0000256" key="7">
    <source>
        <dbReference type="HAMAP-Rule" id="MF_01428"/>
    </source>
</evidence>
<feature type="binding site" evidence="7">
    <location>
        <begin position="21"/>
        <end position="25"/>
    </location>
    <ligand>
        <name>L-glutamate</name>
        <dbReference type="ChEBI" id="CHEBI:29985"/>
    </ligand>
</feature>
<dbReference type="EMBL" id="JBHSAX010000014">
    <property type="protein sequence ID" value="MFC3963955.1"/>
    <property type="molecule type" value="Genomic_DNA"/>
</dbReference>
<evidence type="ECO:0000256" key="4">
    <source>
        <dbReference type="ARBA" id="ARBA00022833"/>
    </source>
</evidence>
<dbReference type="PROSITE" id="PS00178">
    <property type="entry name" value="AA_TRNA_LIGASE_I"/>
    <property type="match status" value="1"/>
</dbReference>
<keyword evidence="3 7" id="KW-0547">Nucleotide-binding</keyword>
<comment type="similarity">
    <text evidence="7">Belongs to the class-I aminoacyl-tRNA synthetase family. GluQ subfamily.</text>
</comment>
<evidence type="ECO:0000256" key="9">
    <source>
        <dbReference type="SAM" id="MobiDB-lite"/>
    </source>
</evidence>
<evidence type="ECO:0000256" key="3">
    <source>
        <dbReference type="ARBA" id="ARBA00022741"/>
    </source>
</evidence>
<name>A0ABV8DWC5_9NOCA</name>
<dbReference type="InterPro" id="IPR022380">
    <property type="entry name" value="Glu-Q_tRNA(Asp)_Synthase"/>
</dbReference>
<gene>
    <name evidence="11" type="primary">gluQRS</name>
    <name evidence="7" type="synonym">gluQ</name>
    <name evidence="11" type="ORF">ACFO0B_18355</name>
</gene>
<feature type="binding site" evidence="7">
    <location>
        <position position="193"/>
    </location>
    <ligand>
        <name>L-glutamate</name>
        <dbReference type="ChEBI" id="CHEBI:29985"/>
    </ligand>
</feature>
<feature type="binding site" evidence="7">
    <location>
        <position position="211"/>
    </location>
    <ligand>
        <name>L-glutamate</name>
        <dbReference type="ChEBI" id="CHEBI:29985"/>
    </ligand>
</feature>
<dbReference type="EC" id="6.1.1.-" evidence="7"/>
<comment type="caution">
    <text evidence="11">The sequence shown here is derived from an EMBL/GenBank/DDBJ whole genome shotgun (WGS) entry which is preliminary data.</text>
</comment>
<dbReference type="RefSeq" id="WP_378613853.1">
    <property type="nucleotide sequence ID" value="NZ_JBHSAX010000014.1"/>
</dbReference>
<keyword evidence="8" id="KW-0648">Protein biosynthesis</keyword>
<evidence type="ECO:0000256" key="8">
    <source>
        <dbReference type="RuleBase" id="RU363037"/>
    </source>
</evidence>
<keyword evidence="1 7" id="KW-0436">Ligase</keyword>
<evidence type="ECO:0000256" key="6">
    <source>
        <dbReference type="ARBA" id="ARBA00023146"/>
    </source>
</evidence>
<feature type="domain" description="Glutamyl/glutaminyl-tRNA synthetase class Ib catalytic" evidence="10">
    <location>
        <begin position="21"/>
        <end position="274"/>
    </location>
</feature>
<accession>A0ABV8DWC5</accession>
<dbReference type="SUPFAM" id="SSF52374">
    <property type="entry name" value="Nucleotidylyl transferase"/>
    <property type="match status" value="1"/>
</dbReference>
<evidence type="ECO:0000259" key="10">
    <source>
        <dbReference type="Pfam" id="PF00749"/>
    </source>
</evidence>
<dbReference type="InterPro" id="IPR001412">
    <property type="entry name" value="aa-tRNA-synth_I_CS"/>
</dbReference>
<dbReference type="NCBIfam" id="NF004315">
    <property type="entry name" value="PRK05710.1-4"/>
    <property type="match status" value="1"/>
</dbReference>
<dbReference type="PANTHER" id="PTHR43311:SF1">
    <property type="entry name" value="GLUTAMYL-Q TRNA(ASP) SYNTHETASE"/>
    <property type="match status" value="1"/>
</dbReference>
<evidence type="ECO:0000256" key="1">
    <source>
        <dbReference type="ARBA" id="ARBA00022598"/>
    </source>
</evidence>
<evidence type="ECO:0000313" key="12">
    <source>
        <dbReference type="Proteomes" id="UP001595696"/>
    </source>
</evidence>
<feature type="binding site" evidence="7">
    <location>
        <position position="252"/>
    </location>
    <ligand>
        <name>ATP</name>
        <dbReference type="ChEBI" id="CHEBI:30616"/>
    </ligand>
</feature>
<reference evidence="12" key="1">
    <citation type="journal article" date="2019" name="Int. J. Syst. Evol. Microbiol.">
        <title>The Global Catalogue of Microorganisms (GCM) 10K type strain sequencing project: providing services to taxonomists for standard genome sequencing and annotation.</title>
        <authorList>
            <consortium name="The Broad Institute Genomics Platform"/>
            <consortium name="The Broad Institute Genome Sequencing Center for Infectious Disease"/>
            <person name="Wu L."/>
            <person name="Ma J."/>
        </authorList>
    </citation>
    <scope>NUCLEOTIDE SEQUENCE [LARGE SCALE GENOMIC DNA]</scope>
    <source>
        <strain evidence="12">CGMCC 4.7330</strain>
    </source>
</reference>
<dbReference type="InterPro" id="IPR000924">
    <property type="entry name" value="Glu/Gln-tRNA-synth"/>
</dbReference>
<dbReference type="Gene3D" id="3.40.50.620">
    <property type="entry name" value="HUPs"/>
    <property type="match status" value="1"/>
</dbReference>
<evidence type="ECO:0000313" key="11">
    <source>
        <dbReference type="EMBL" id="MFC3963955.1"/>
    </source>
</evidence>
<dbReference type="InterPro" id="IPR049940">
    <property type="entry name" value="GluQ/Sye"/>
</dbReference>
<feature type="binding site" evidence="7">
    <location>
        <position position="132"/>
    </location>
    <ligand>
        <name>Zn(2+)</name>
        <dbReference type="ChEBI" id="CHEBI:29105"/>
    </ligand>
</feature>